<keyword evidence="10" id="KW-0408">Iron</keyword>
<dbReference type="RefSeq" id="WP_141481062.1">
    <property type="nucleotide sequence ID" value="NZ_VICD02000025.1"/>
</dbReference>
<evidence type="ECO:0000256" key="12">
    <source>
        <dbReference type="ARBA" id="ARBA00023136"/>
    </source>
</evidence>
<dbReference type="Gene3D" id="3.40.50.80">
    <property type="entry name" value="Nucleotide-binding domain of ferredoxin-NADP reductase (FNR) module"/>
    <property type="match status" value="1"/>
</dbReference>
<dbReference type="InterPro" id="IPR013112">
    <property type="entry name" value="FAD-bd_8"/>
</dbReference>
<keyword evidence="11" id="KW-0411">Iron-sulfur</keyword>
<dbReference type="GO" id="GO:0016491">
    <property type="term" value="F:oxidoreductase activity"/>
    <property type="evidence" value="ECO:0007669"/>
    <property type="project" value="UniProtKB-KW"/>
</dbReference>
<dbReference type="InterPro" id="IPR017927">
    <property type="entry name" value="FAD-bd_FR_type"/>
</dbReference>
<evidence type="ECO:0000256" key="2">
    <source>
        <dbReference type="ARBA" id="ARBA00004141"/>
    </source>
</evidence>
<evidence type="ECO:0000256" key="5">
    <source>
        <dbReference type="ARBA" id="ARBA00022714"/>
    </source>
</evidence>
<dbReference type="PANTHER" id="PTHR47354">
    <property type="entry name" value="NADH OXIDOREDUCTASE HCR"/>
    <property type="match status" value="1"/>
</dbReference>
<dbReference type="Gene3D" id="2.40.30.10">
    <property type="entry name" value="Translation factors"/>
    <property type="match status" value="1"/>
</dbReference>
<dbReference type="Proteomes" id="UP000320431">
    <property type="component" value="Unassembled WGS sequence"/>
</dbReference>
<keyword evidence="9" id="KW-0560">Oxidoreductase</keyword>
<dbReference type="Pfam" id="PF01794">
    <property type="entry name" value="Ferric_reduct"/>
    <property type="match status" value="1"/>
</dbReference>
<dbReference type="EMBL" id="VICD02000025">
    <property type="protein sequence ID" value="KAB8198392.1"/>
    <property type="molecule type" value="Genomic_DNA"/>
</dbReference>
<dbReference type="SUPFAM" id="SSF63380">
    <property type="entry name" value="Riboflavin synthase domain-like"/>
    <property type="match status" value="1"/>
</dbReference>
<dbReference type="Pfam" id="PF08022">
    <property type="entry name" value="FAD_binding_8"/>
    <property type="match status" value="1"/>
</dbReference>
<accession>A0A508AZV5</accession>
<gene>
    <name evidence="13" type="ORF">FKV24_002350</name>
</gene>
<dbReference type="InterPro" id="IPR039261">
    <property type="entry name" value="FNR_nucleotide-bd"/>
</dbReference>
<evidence type="ECO:0000256" key="9">
    <source>
        <dbReference type="ARBA" id="ARBA00023002"/>
    </source>
</evidence>
<dbReference type="SUPFAM" id="SSF52343">
    <property type="entry name" value="Ferredoxin reductase-like, C-terminal NADP-linked domain"/>
    <property type="match status" value="1"/>
</dbReference>
<protein>
    <submittedName>
        <fullName evidence="13">Oxidoreductase</fullName>
    </submittedName>
</protein>
<keyword evidence="3" id="KW-0285">Flavoprotein</keyword>
<evidence type="ECO:0000256" key="4">
    <source>
        <dbReference type="ARBA" id="ARBA00022692"/>
    </source>
</evidence>
<evidence type="ECO:0000313" key="13">
    <source>
        <dbReference type="EMBL" id="KAB8198392.1"/>
    </source>
</evidence>
<organism evidence="13 14">
    <name type="scientific">Marilutibacter maris</name>
    <dbReference type="NCBI Taxonomy" id="1605891"/>
    <lineage>
        <taxon>Bacteria</taxon>
        <taxon>Pseudomonadati</taxon>
        <taxon>Pseudomonadota</taxon>
        <taxon>Gammaproteobacteria</taxon>
        <taxon>Lysobacterales</taxon>
        <taxon>Lysobacteraceae</taxon>
        <taxon>Marilutibacter</taxon>
    </lineage>
</organism>
<evidence type="ECO:0000256" key="8">
    <source>
        <dbReference type="ARBA" id="ARBA00022989"/>
    </source>
</evidence>
<evidence type="ECO:0000256" key="10">
    <source>
        <dbReference type="ARBA" id="ARBA00023004"/>
    </source>
</evidence>
<evidence type="ECO:0000256" key="6">
    <source>
        <dbReference type="ARBA" id="ARBA00022723"/>
    </source>
</evidence>
<dbReference type="GO" id="GO:0051537">
    <property type="term" value="F:2 iron, 2 sulfur cluster binding"/>
    <property type="evidence" value="ECO:0007669"/>
    <property type="project" value="UniProtKB-KW"/>
</dbReference>
<evidence type="ECO:0000256" key="7">
    <source>
        <dbReference type="ARBA" id="ARBA00022827"/>
    </source>
</evidence>
<name>A0A508AZV5_9GAMM</name>
<keyword evidence="7" id="KW-0274">FAD</keyword>
<dbReference type="CDD" id="cd06198">
    <property type="entry name" value="FNR_like_3"/>
    <property type="match status" value="1"/>
</dbReference>
<dbReference type="AlphaFoldDB" id="A0A508AZV5"/>
<dbReference type="InterPro" id="IPR050415">
    <property type="entry name" value="MRET"/>
</dbReference>
<keyword evidence="12" id="KW-0472">Membrane</keyword>
<keyword evidence="4" id="KW-0812">Transmembrane</keyword>
<sequence length="421" mass="46065">MRLGSRSLIVPVVLVCFALTAVEVPSATWPTTASLSLGAGVSALSLMALAAVLGARWKGVESLFGGLDRVYETHKWLGVWALVFASFHLVFKAGTSEWQTAAILSLPGPATRLVRQLSFVALMLIVLLALNRKIPYRTWRWWHKLSGPLFLIVVAHWLSFKSPIALVSPAGVWLATLSLLGVAAAAYKLLLYPALSQHAEYRLQSVSASASAVHLRLVPVGRRIPFLPGQFAFLSFEQNGLREPHPFTIASAGQDDGSIAFVVRSLGDYTARLVKEAKPGLVADVYAPFGRFKRVVGERAEIWIAGGVGVTPFISWLQDASAGGLDRVTFFHFFTPGRELPETVDLSTMAQAQGVELIDVPTGPGTAEFRQRFTQLVEQTGASRVQINFCGPRGLLDQVRQLMRETGVAEDRLRQELFEFR</sequence>
<keyword evidence="5" id="KW-0001">2Fe-2S</keyword>
<reference evidence="13 14" key="1">
    <citation type="submission" date="2019-10" db="EMBL/GenBank/DDBJ databases">
        <title>Lysobacter alkalisoli sp. nov., isolated from saline-alkaline soil.</title>
        <authorList>
            <person name="Sun J.-Q."/>
        </authorList>
    </citation>
    <scope>NUCLEOTIDE SEQUENCE [LARGE SCALE GENOMIC DNA]</scope>
    <source>
        <strain evidence="13 14">KCTC 42381</strain>
    </source>
</reference>
<evidence type="ECO:0000256" key="3">
    <source>
        <dbReference type="ARBA" id="ARBA00022630"/>
    </source>
</evidence>
<evidence type="ECO:0000256" key="11">
    <source>
        <dbReference type="ARBA" id="ARBA00023014"/>
    </source>
</evidence>
<keyword evidence="8" id="KW-1133">Transmembrane helix</keyword>
<evidence type="ECO:0000313" key="14">
    <source>
        <dbReference type="Proteomes" id="UP000320431"/>
    </source>
</evidence>
<proteinExistence type="predicted"/>
<evidence type="ECO:0000256" key="1">
    <source>
        <dbReference type="ARBA" id="ARBA00001974"/>
    </source>
</evidence>
<dbReference type="GO" id="GO:0046872">
    <property type="term" value="F:metal ion binding"/>
    <property type="evidence" value="ECO:0007669"/>
    <property type="project" value="UniProtKB-KW"/>
</dbReference>
<dbReference type="GO" id="GO:0016020">
    <property type="term" value="C:membrane"/>
    <property type="evidence" value="ECO:0007669"/>
    <property type="project" value="UniProtKB-SubCell"/>
</dbReference>
<dbReference type="PANTHER" id="PTHR47354:SF8">
    <property type="entry name" value="1,2-PHENYLACETYL-COA EPOXIDASE, SUBUNIT E"/>
    <property type="match status" value="1"/>
</dbReference>
<dbReference type="InterPro" id="IPR017938">
    <property type="entry name" value="Riboflavin_synthase-like_b-brl"/>
</dbReference>
<dbReference type="PROSITE" id="PS51384">
    <property type="entry name" value="FAD_FR"/>
    <property type="match status" value="1"/>
</dbReference>
<dbReference type="GO" id="GO:0050660">
    <property type="term" value="F:flavin adenine dinucleotide binding"/>
    <property type="evidence" value="ECO:0007669"/>
    <property type="project" value="TreeGrafter"/>
</dbReference>
<comment type="cofactor">
    <cofactor evidence="1">
        <name>FAD</name>
        <dbReference type="ChEBI" id="CHEBI:57692"/>
    </cofactor>
</comment>
<comment type="subcellular location">
    <subcellularLocation>
        <location evidence="2">Membrane</location>
        <topology evidence="2">Multi-pass membrane protein</topology>
    </subcellularLocation>
</comment>
<keyword evidence="6" id="KW-0479">Metal-binding</keyword>
<comment type="caution">
    <text evidence="13">The sequence shown here is derived from an EMBL/GenBank/DDBJ whole genome shotgun (WGS) entry which is preliminary data.</text>
</comment>
<dbReference type="InterPro" id="IPR013130">
    <property type="entry name" value="Fe3_Rdtase_TM_dom"/>
</dbReference>